<gene>
    <name evidence="16" type="ORF">GCM10011395_11490</name>
</gene>
<dbReference type="EMBL" id="BMDW01000005">
    <property type="protein sequence ID" value="GGA42918.1"/>
    <property type="molecule type" value="Genomic_DNA"/>
</dbReference>
<dbReference type="Proteomes" id="UP000618591">
    <property type="component" value="Unassembled WGS sequence"/>
</dbReference>
<dbReference type="SUPFAM" id="SSF56935">
    <property type="entry name" value="Porins"/>
    <property type="match status" value="1"/>
</dbReference>
<dbReference type="InterPro" id="IPR036942">
    <property type="entry name" value="Beta-barrel_TonB_sf"/>
</dbReference>
<accession>A0ABQ1GFQ3</accession>
<evidence type="ECO:0000256" key="13">
    <source>
        <dbReference type="SAM" id="SignalP"/>
    </source>
</evidence>
<evidence type="ECO:0000256" key="6">
    <source>
        <dbReference type="ARBA" id="ARBA00023004"/>
    </source>
</evidence>
<dbReference type="Gene3D" id="2.40.170.20">
    <property type="entry name" value="TonB-dependent receptor, beta-barrel domain"/>
    <property type="match status" value="1"/>
</dbReference>
<dbReference type="RefSeq" id="WP_188445917.1">
    <property type="nucleotide sequence ID" value="NZ_BMDW01000005.1"/>
</dbReference>
<keyword evidence="4" id="KW-0410">Iron transport</keyword>
<keyword evidence="8 12" id="KW-0798">TonB box</keyword>
<feature type="domain" description="TonB-dependent receptor plug" evidence="15">
    <location>
        <begin position="66"/>
        <end position="173"/>
    </location>
</feature>
<feature type="domain" description="TonB-dependent receptor-like beta-barrel" evidence="14">
    <location>
        <begin position="299"/>
        <end position="770"/>
    </location>
</feature>
<sequence length="816" mass="88657">MTTTFKIRAALLSASALAGLGVGAPAFAQTQLTAPDAAPGSASNPDAAAASSDDIVVTATRRNTTLADVPINITAVGAAQIEEQRLHDIRDLADFTPGVTINQTGPRATGTIVLRGLSANETSDFGSNADRAVAIYLGEVPLYQDFKLLDLERVEVLLGPQGTLYGAGTLAGAIRYIPKRPNTTALSVDAHIRGSTVDQGSQFGFQGDFTVNLPIVTDHVALRSTAGYYYEPGFIDNPFILQTPGVSLAQPGGKNNTTVTPAQYSANFKYIKDVNFERTWTTRNTLLLEANDNIKGYLTFAFQQIKTNGRQSNGAFQFNTGQYSEPVRFLEPSDRRAYLYAFELQANLFNVAQLVSSSAYTLQRNNNISENTDLLLDLNYSYEAFPAFSSYAKGSRRNEQFTQEVRLVSTHGGPLSWTVGGFYNKLKQFGDRQEYTPGFASFINSPRKDDLEYISFFDNSNTEKAVFGEATLKPTNAFQITGGVRYYKYDATARGGTDLPLFGGGLTRTPYPLIQFAPSRVKSGTSGADGFVYKANASYKFREGLLLYGTYSTGYRIGGPNTVPPCVLPLAPGQNVCALPNELFYQPDKTYNKEIGVRANLFGGRVTVNLDAYHIIWKQLQVGSQTVNGAVGITTNAGAAVSKGIEFTGTANITDKLKVSATYAYLDAHLTQNAPGLIVVGSTKYTAFAGDRLPGSQKHSGSFGATYTQPLDNGAKLALNWTLTYHGDQFTKTGNRGFGEVIPDYVLNRGSLTYRTKRYDFSIYALNIFNQYAISSVGNDFSKIGPQNTDYGISRRYYSYAVVTPRTIGVEASVHF</sequence>
<evidence type="ECO:0000313" key="16">
    <source>
        <dbReference type="EMBL" id="GGA42918.1"/>
    </source>
</evidence>
<name>A0ABQ1GFQ3_9SPHN</name>
<dbReference type="InterPro" id="IPR039426">
    <property type="entry name" value="TonB-dep_rcpt-like"/>
</dbReference>
<evidence type="ECO:0000256" key="10">
    <source>
        <dbReference type="ARBA" id="ARBA00023237"/>
    </source>
</evidence>
<dbReference type="PROSITE" id="PS52016">
    <property type="entry name" value="TONB_DEPENDENT_REC_3"/>
    <property type="match status" value="1"/>
</dbReference>
<organism evidence="16 17">
    <name type="scientific">Sphingomonas psychrolutea</name>
    <dbReference type="NCBI Taxonomy" id="1259676"/>
    <lineage>
        <taxon>Bacteria</taxon>
        <taxon>Pseudomonadati</taxon>
        <taxon>Pseudomonadota</taxon>
        <taxon>Alphaproteobacteria</taxon>
        <taxon>Sphingomonadales</taxon>
        <taxon>Sphingomonadaceae</taxon>
        <taxon>Sphingomonas</taxon>
    </lineage>
</organism>
<keyword evidence="2 11" id="KW-0813">Transport</keyword>
<dbReference type="InterPro" id="IPR012910">
    <property type="entry name" value="Plug_dom"/>
</dbReference>
<dbReference type="InterPro" id="IPR000531">
    <property type="entry name" value="Beta-barrel_TonB"/>
</dbReference>
<evidence type="ECO:0000256" key="11">
    <source>
        <dbReference type="PROSITE-ProRule" id="PRU01360"/>
    </source>
</evidence>
<dbReference type="PANTHER" id="PTHR32552:SF81">
    <property type="entry name" value="TONB-DEPENDENT OUTER MEMBRANE RECEPTOR"/>
    <property type="match status" value="1"/>
</dbReference>
<keyword evidence="3 11" id="KW-1134">Transmembrane beta strand</keyword>
<evidence type="ECO:0000256" key="3">
    <source>
        <dbReference type="ARBA" id="ARBA00022452"/>
    </source>
</evidence>
<evidence type="ECO:0000256" key="2">
    <source>
        <dbReference type="ARBA" id="ARBA00022448"/>
    </source>
</evidence>
<dbReference type="PANTHER" id="PTHR32552">
    <property type="entry name" value="FERRICHROME IRON RECEPTOR-RELATED"/>
    <property type="match status" value="1"/>
</dbReference>
<keyword evidence="7" id="KW-0406">Ion transport</keyword>
<keyword evidence="9 11" id="KW-0472">Membrane</keyword>
<dbReference type="Pfam" id="PF00593">
    <property type="entry name" value="TonB_dep_Rec_b-barrel"/>
    <property type="match status" value="1"/>
</dbReference>
<dbReference type="Pfam" id="PF07715">
    <property type="entry name" value="Plug"/>
    <property type="match status" value="1"/>
</dbReference>
<evidence type="ECO:0000256" key="7">
    <source>
        <dbReference type="ARBA" id="ARBA00023065"/>
    </source>
</evidence>
<comment type="similarity">
    <text evidence="11 12">Belongs to the TonB-dependent receptor family.</text>
</comment>
<evidence type="ECO:0000256" key="1">
    <source>
        <dbReference type="ARBA" id="ARBA00004571"/>
    </source>
</evidence>
<evidence type="ECO:0000256" key="8">
    <source>
        <dbReference type="ARBA" id="ARBA00023077"/>
    </source>
</evidence>
<keyword evidence="17" id="KW-1185">Reference proteome</keyword>
<proteinExistence type="inferred from homology"/>
<evidence type="ECO:0000256" key="4">
    <source>
        <dbReference type="ARBA" id="ARBA00022496"/>
    </source>
</evidence>
<keyword evidence="10 11" id="KW-0998">Cell outer membrane</keyword>
<evidence type="ECO:0000259" key="15">
    <source>
        <dbReference type="Pfam" id="PF07715"/>
    </source>
</evidence>
<keyword evidence="13" id="KW-0732">Signal</keyword>
<reference evidence="17" key="1">
    <citation type="journal article" date="2019" name="Int. J. Syst. Evol. Microbiol.">
        <title>The Global Catalogue of Microorganisms (GCM) 10K type strain sequencing project: providing services to taxonomists for standard genome sequencing and annotation.</title>
        <authorList>
            <consortium name="The Broad Institute Genomics Platform"/>
            <consortium name="The Broad Institute Genome Sequencing Center for Infectious Disease"/>
            <person name="Wu L."/>
            <person name="Ma J."/>
        </authorList>
    </citation>
    <scope>NUCLEOTIDE SEQUENCE [LARGE SCALE GENOMIC DNA]</scope>
    <source>
        <strain evidence="17">CGMCC 1.10106</strain>
    </source>
</reference>
<evidence type="ECO:0000259" key="14">
    <source>
        <dbReference type="Pfam" id="PF00593"/>
    </source>
</evidence>
<feature type="signal peptide" evidence="13">
    <location>
        <begin position="1"/>
        <end position="28"/>
    </location>
</feature>
<feature type="chain" id="PRO_5046500819" evidence="13">
    <location>
        <begin position="29"/>
        <end position="816"/>
    </location>
</feature>
<evidence type="ECO:0000256" key="12">
    <source>
        <dbReference type="RuleBase" id="RU003357"/>
    </source>
</evidence>
<keyword evidence="16" id="KW-0675">Receptor</keyword>
<protein>
    <submittedName>
        <fullName evidence="16">TonB-dependent receptor</fullName>
    </submittedName>
</protein>
<keyword evidence="6" id="KW-0408">Iron</keyword>
<keyword evidence="5 11" id="KW-0812">Transmembrane</keyword>
<comment type="caution">
    <text evidence="16">The sequence shown here is derived from an EMBL/GenBank/DDBJ whole genome shotgun (WGS) entry which is preliminary data.</text>
</comment>
<comment type="subcellular location">
    <subcellularLocation>
        <location evidence="1 11">Cell outer membrane</location>
        <topology evidence="1 11">Multi-pass membrane protein</topology>
    </subcellularLocation>
</comment>
<evidence type="ECO:0000256" key="5">
    <source>
        <dbReference type="ARBA" id="ARBA00022692"/>
    </source>
</evidence>
<evidence type="ECO:0000313" key="17">
    <source>
        <dbReference type="Proteomes" id="UP000618591"/>
    </source>
</evidence>
<evidence type="ECO:0000256" key="9">
    <source>
        <dbReference type="ARBA" id="ARBA00023136"/>
    </source>
</evidence>